<dbReference type="InterPro" id="IPR011042">
    <property type="entry name" value="6-blade_b-propeller_TolB-like"/>
</dbReference>
<dbReference type="PANTHER" id="PTHR33546">
    <property type="entry name" value="LARGE, MULTIFUNCTIONAL SECRETED PROTEIN-RELATED"/>
    <property type="match status" value="1"/>
</dbReference>
<gene>
    <name evidence="7" type="ORF">DES53_1171</name>
</gene>
<keyword evidence="5" id="KW-0732">Signal</keyword>
<dbReference type="RefSeq" id="WP_170157518.1">
    <property type="nucleotide sequence ID" value="NZ_QNRR01000017.1"/>
</dbReference>
<keyword evidence="2 4" id="KW-0479">Metal-binding</keyword>
<proteinExistence type="predicted"/>
<feature type="domain" description="Cytochrome c" evidence="6">
    <location>
        <begin position="1095"/>
        <end position="1187"/>
    </location>
</feature>
<reference evidence="7 8" key="1">
    <citation type="submission" date="2018-06" db="EMBL/GenBank/DDBJ databases">
        <title>Genomic Encyclopedia of Type Strains, Phase IV (KMG-IV): sequencing the most valuable type-strain genomes for metagenomic binning, comparative biology and taxonomic classification.</title>
        <authorList>
            <person name="Goeker M."/>
        </authorList>
    </citation>
    <scope>NUCLEOTIDE SEQUENCE [LARGE SCALE GENOMIC DNA]</scope>
    <source>
        <strain evidence="7 8">DSM 25532</strain>
    </source>
</reference>
<dbReference type="AlphaFoldDB" id="A0A366H394"/>
<keyword evidence="1 4" id="KW-0349">Heme</keyword>
<dbReference type="InterPro" id="IPR010496">
    <property type="entry name" value="AL/BT2_dom"/>
</dbReference>
<organism evidence="7 8">
    <name type="scientific">Roseimicrobium gellanilyticum</name>
    <dbReference type="NCBI Taxonomy" id="748857"/>
    <lineage>
        <taxon>Bacteria</taxon>
        <taxon>Pseudomonadati</taxon>
        <taxon>Verrucomicrobiota</taxon>
        <taxon>Verrucomicrobiia</taxon>
        <taxon>Verrucomicrobiales</taxon>
        <taxon>Verrucomicrobiaceae</taxon>
        <taxon>Roseimicrobium</taxon>
    </lineage>
</organism>
<dbReference type="Pfam" id="PF06439">
    <property type="entry name" value="3keto-disac_hyd"/>
    <property type="match status" value="1"/>
</dbReference>
<dbReference type="Gene3D" id="1.25.10.10">
    <property type="entry name" value="Leucine-rich Repeat Variant"/>
    <property type="match status" value="1"/>
</dbReference>
<dbReference type="InterPro" id="IPR016024">
    <property type="entry name" value="ARM-type_fold"/>
</dbReference>
<evidence type="ECO:0000256" key="2">
    <source>
        <dbReference type="ARBA" id="ARBA00022723"/>
    </source>
</evidence>
<evidence type="ECO:0000259" key="6">
    <source>
        <dbReference type="PROSITE" id="PS51007"/>
    </source>
</evidence>
<dbReference type="InterPro" id="IPR036514">
    <property type="entry name" value="SGNH_hydro_sf"/>
</dbReference>
<dbReference type="Gene3D" id="2.120.10.30">
    <property type="entry name" value="TolB, C-terminal domain"/>
    <property type="match status" value="1"/>
</dbReference>
<sequence length="1220" mass="135020">MRRTLLTSFTSALLLLGGAMDLHAAPVPLFDGQTLEGWEGDTKVWRVEDGVIVGGSMEGNPQNEFLATKKTYKNFRLRFEYKLVGTEGFVNGGVQFRSKRIPSPPNEMSGYQADIGAGYTGFLYDESRRKKMLASGDKDKIAEFEKPGEWNKYEIRAEGPRIILIVNGRQTIDYSEPDGSIEKEGLIALQIHGKCKAVISYRNITIEELAGDVVPEQSVIMQRFGDPAMAGTAPEAFKDGKFELKDDEVLVLTGQTNFVREQKTGNLEGWLTSAFAEKKPRFRSMAWEGDTVYEQWRDLNFGSWTSQMESAGATTVMAQFGQVEAFDGAVKVPAFTAAYHKLLDEFAARTHRLVLVSPMPFEKPLASHAPDLTKLNADVKAYADAVKAIAKQRGAVYVDLFTPLSERPATEPRLTDNGLHLNPEGLRVVASLIAKELGAGAKPATDNEELRTAIIEKNRLFFDCWRPANWSFVYGDRVAQLFGKSGGDVPSLRESFEHHKPLIAALDARIHSLARGEAPTEVIPKSPGYTAMPDSPEFTPEAEKATFTMMEGYETSLFASEKDDLVKPTQMSWDEKGRLYVACSPTYPHILAGSKPGDFILICEDTNHDGKVDKTTRFAEGLTMVQGVEPGAGGVYVCDFDELVHLKDTDGDGKADQRTVIYSGFGVGDTHQLVNSITRGPDGSLWFTQGLHAFSRVETPWGLSRLDKAGVWRLNPRTMRMDGFFNGGKAGHNCWGVAFDDYNQIFHKSGDRPDGYYTTPGTIRVQDPDQYHGIGSLFKTNPKTTALDIIGTKALPDDVQGHAVIGGYFGNVIEFHKFIDDGAGFVTEQLPKLLKSTSTAFRPVDVSVGPDGAIYVADWYNPIIGHYQASYADPRRDRTRGRIWRITYKGREPVKQPNLAAMKAPELLAQLRSPERWTRYQAKRLLFDMFTEEVVKATDAFVETLNAADKGYEHLLLEVIGVYEAHESVHPKLLDKLLEAKDARVRAYGARVAGAWADRLPDPLGLLTKCIRDENPRVRLEAIVALSYVEKPEAVEVAALALDSPRDRFIDYSLAQCVRALKPQWAKPLAEKKLDFGGNATHVAFVHKIADAAPVQEHPGKLIYDALCLNCHQPDGNGLQGIYPPLRNSEWVTGDKDALIKMIMHGLMGPITVAGQEYGRATPIPMPPSGLNDQQIAEVLTYIRKEHGKGASAVSTAEVEAVRGKHKDRTALWTLEELKK</sequence>
<dbReference type="InterPro" id="IPR009056">
    <property type="entry name" value="Cyt_c-like_dom"/>
</dbReference>
<dbReference type="PANTHER" id="PTHR33546:SF1">
    <property type="entry name" value="LARGE, MULTIFUNCTIONAL SECRETED PROTEIN"/>
    <property type="match status" value="1"/>
</dbReference>
<evidence type="ECO:0000256" key="1">
    <source>
        <dbReference type="ARBA" id="ARBA00022617"/>
    </source>
</evidence>
<dbReference type="SUPFAM" id="SSF63829">
    <property type="entry name" value="Calcium-dependent phosphotriesterase"/>
    <property type="match status" value="1"/>
</dbReference>
<dbReference type="Gene3D" id="1.10.760.10">
    <property type="entry name" value="Cytochrome c-like domain"/>
    <property type="match status" value="1"/>
</dbReference>
<dbReference type="InterPro" id="IPR036909">
    <property type="entry name" value="Cyt_c-like_dom_sf"/>
</dbReference>
<evidence type="ECO:0000256" key="3">
    <source>
        <dbReference type="ARBA" id="ARBA00023004"/>
    </source>
</evidence>
<dbReference type="GO" id="GO:0020037">
    <property type="term" value="F:heme binding"/>
    <property type="evidence" value="ECO:0007669"/>
    <property type="project" value="InterPro"/>
</dbReference>
<dbReference type="EMBL" id="QNRR01000017">
    <property type="protein sequence ID" value="RBP36312.1"/>
    <property type="molecule type" value="Genomic_DNA"/>
</dbReference>
<dbReference type="Gene3D" id="3.40.50.1110">
    <property type="entry name" value="SGNH hydrolase"/>
    <property type="match status" value="1"/>
</dbReference>
<dbReference type="PROSITE" id="PS51007">
    <property type="entry name" value="CYTC"/>
    <property type="match status" value="1"/>
</dbReference>
<dbReference type="InterPro" id="IPR011989">
    <property type="entry name" value="ARM-like"/>
</dbReference>
<accession>A0A366H394</accession>
<evidence type="ECO:0000256" key="5">
    <source>
        <dbReference type="SAM" id="SignalP"/>
    </source>
</evidence>
<dbReference type="GO" id="GO:0009055">
    <property type="term" value="F:electron transfer activity"/>
    <property type="evidence" value="ECO:0007669"/>
    <property type="project" value="InterPro"/>
</dbReference>
<keyword evidence="8" id="KW-1185">Reference proteome</keyword>
<evidence type="ECO:0000313" key="8">
    <source>
        <dbReference type="Proteomes" id="UP000253426"/>
    </source>
</evidence>
<protein>
    <submittedName>
        <fullName evidence="7">Putative membrane-bound dehydrogenase-like protein</fullName>
    </submittedName>
</protein>
<feature type="chain" id="PRO_5016604752" evidence="5">
    <location>
        <begin position="25"/>
        <end position="1220"/>
    </location>
</feature>
<dbReference type="SUPFAM" id="SSF46626">
    <property type="entry name" value="Cytochrome c"/>
    <property type="match status" value="1"/>
</dbReference>
<dbReference type="Pfam" id="PF00034">
    <property type="entry name" value="Cytochrom_C"/>
    <property type="match status" value="1"/>
</dbReference>
<comment type="caution">
    <text evidence="7">The sequence shown here is derived from an EMBL/GenBank/DDBJ whole genome shotgun (WGS) entry which is preliminary data.</text>
</comment>
<evidence type="ECO:0000313" key="7">
    <source>
        <dbReference type="EMBL" id="RBP36312.1"/>
    </source>
</evidence>
<feature type="signal peptide" evidence="5">
    <location>
        <begin position="1"/>
        <end position="24"/>
    </location>
</feature>
<dbReference type="NCBIfam" id="TIGR02604">
    <property type="entry name" value="Piru_Ver_Nterm"/>
    <property type="match status" value="1"/>
</dbReference>
<dbReference type="GO" id="GO:0046872">
    <property type="term" value="F:metal ion binding"/>
    <property type="evidence" value="ECO:0007669"/>
    <property type="project" value="UniProtKB-KW"/>
</dbReference>
<dbReference type="Pfam" id="PF23500">
    <property type="entry name" value="DUF7133"/>
    <property type="match status" value="2"/>
</dbReference>
<dbReference type="SUPFAM" id="SSF52266">
    <property type="entry name" value="SGNH hydrolase"/>
    <property type="match status" value="1"/>
</dbReference>
<dbReference type="InterPro" id="IPR055557">
    <property type="entry name" value="DUF7133"/>
</dbReference>
<dbReference type="Proteomes" id="UP000253426">
    <property type="component" value="Unassembled WGS sequence"/>
</dbReference>
<name>A0A366H394_9BACT</name>
<dbReference type="Gene3D" id="2.60.120.560">
    <property type="entry name" value="Exo-inulinase, domain 1"/>
    <property type="match status" value="1"/>
</dbReference>
<dbReference type="SUPFAM" id="SSF48371">
    <property type="entry name" value="ARM repeat"/>
    <property type="match status" value="1"/>
</dbReference>
<dbReference type="GO" id="GO:0016788">
    <property type="term" value="F:hydrolase activity, acting on ester bonds"/>
    <property type="evidence" value="ECO:0007669"/>
    <property type="project" value="UniProtKB-ARBA"/>
</dbReference>
<dbReference type="Pfam" id="PF13472">
    <property type="entry name" value="Lipase_GDSL_2"/>
    <property type="match status" value="1"/>
</dbReference>
<keyword evidence="3 4" id="KW-0408">Iron</keyword>
<dbReference type="InterPro" id="IPR013428">
    <property type="entry name" value="Membrane-bound_put_N"/>
</dbReference>
<dbReference type="Pfam" id="PF13646">
    <property type="entry name" value="HEAT_2"/>
    <property type="match status" value="1"/>
</dbReference>
<dbReference type="InterPro" id="IPR013830">
    <property type="entry name" value="SGNH_hydro"/>
</dbReference>
<evidence type="ECO:0000256" key="4">
    <source>
        <dbReference type="PROSITE-ProRule" id="PRU00433"/>
    </source>
</evidence>